<proteinExistence type="predicted"/>
<evidence type="ECO:0000256" key="1">
    <source>
        <dbReference type="SAM" id="MobiDB-lite"/>
    </source>
</evidence>
<comment type="caution">
    <text evidence="4">The sequence shown here is derived from an EMBL/GenBank/DDBJ whole genome shotgun (WGS) entry which is preliminary data.</text>
</comment>
<keyword evidence="2" id="KW-0812">Transmembrane</keyword>
<dbReference type="AlphaFoldDB" id="A0A3L6Q6P3"/>
<evidence type="ECO:0000256" key="2">
    <source>
        <dbReference type="SAM" id="Phobius"/>
    </source>
</evidence>
<gene>
    <name evidence="4" type="ORF">C2845_PM15G15790</name>
</gene>
<dbReference type="GO" id="GO:0004564">
    <property type="term" value="F:beta-fructofuranosidase activity"/>
    <property type="evidence" value="ECO:0007669"/>
    <property type="project" value="InterPro"/>
</dbReference>
<keyword evidence="5" id="KW-1185">Reference proteome</keyword>
<dbReference type="STRING" id="4540.A0A3L6Q6P3"/>
<dbReference type="Pfam" id="PF11837">
    <property type="entry name" value="INV_N"/>
    <property type="match status" value="1"/>
</dbReference>
<feature type="region of interest" description="Disordered" evidence="1">
    <location>
        <begin position="1"/>
        <end position="41"/>
    </location>
</feature>
<reference evidence="5" key="1">
    <citation type="journal article" date="2019" name="Nat. Commun.">
        <title>The genome of broomcorn millet.</title>
        <authorList>
            <person name="Zou C."/>
            <person name="Miki D."/>
            <person name="Li D."/>
            <person name="Tang Q."/>
            <person name="Xiao L."/>
            <person name="Rajput S."/>
            <person name="Deng P."/>
            <person name="Jia W."/>
            <person name="Huang R."/>
            <person name="Zhang M."/>
            <person name="Sun Y."/>
            <person name="Hu J."/>
            <person name="Fu X."/>
            <person name="Schnable P.S."/>
            <person name="Li F."/>
            <person name="Zhang H."/>
            <person name="Feng B."/>
            <person name="Zhu X."/>
            <person name="Liu R."/>
            <person name="Schnable J.C."/>
            <person name="Zhu J.-K."/>
            <person name="Zhang H."/>
        </authorList>
    </citation>
    <scope>NUCLEOTIDE SEQUENCE [LARGE SCALE GENOMIC DNA]</scope>
</reference>
<dbReference type="InterPro" id="IPR021792">
    <property type="entry name" value="Beta-fructofuranosidase_N"/>
</dbReference>
<dbReference type="EMBL" id="PQIB02000013">
    <property type="protein sequence ID" value="RLM73276.1"/>
    <property type="molecule type" value="Genomic_DNA"/>
</dbReference>
<name>A0A3L6Q6P3_PANMI</name>
<feature type="transmembrane region" description="Helical" evidence="2">
    <location>
        <begin position="43"/>
        <end position="63"/>
    </location>
</feature>
<evidence type="ECO:0000313" key="5">
    <source>
        <dbReference type="Proteomes" id="UP000275267"/>
    </source>
</evidence>
<evidence type="ECO:0000259" key="3">
    <source>
        <dbReference type="Pfam" id="PF11837"/>
    </source>
</evidence>
<sequence>MITPVADPTMMDGDDARASLLPETDPRRGGPGAGQKRPSSSTVLPAVVSAALLLVLAAVAILASQHADDGQGGAVAAAGRVVEVAASRGAAEGVSEKSTAPLLGAGGALRDYAWTNAMLAWQRTAFHFQPPKNWMNG</sequence>
<keyword evidence="2" id="KW-0472">Membrane</keyword>
<dbReference type="Proteomes" id="UP000275267">
    <property type="component" value="Unassembled WGS sequence"/>
</dbReference>
<protein>
    <recommendedName>
        <fullName evidence="3">Beta-fructofuranosidase N-terminal domain-containing protein</fullName>
    </recommendedName>
</protein>
<dbReference type="OrthoDB" id="1705396at2759"/>
<accession>A0A3L6Q6P3</accession>
<keyword evidence="2" id="KW-1133">Transmembrane helix</keyword>
<feature type="domain" description="Beta-fructofuranosidase N-terminal" evidence="3">
    <location>
        <begin position="21"/>
        <end position="119"/>
    </location>
</feature>
<organism evidence="4 5">
    <name type="scientific">Panicum miliaceum</name>
    <name type="common">Proso millet</name>
    <name type="synonym">Broomcorn millet</name>
    <dbReference type="NCBI Taxonomy" id="4540"/>
    <lineage>
        <taxon>Eukaryota</taxon>
        <taxon>Viridiplantae</taxon>
        <taxon>Streptophyta</taxon>
        <taxon>Embryophyta</taxon>
        <taxon>Tracheophyta</taxon>
        <taxon>Spermatophyta</taxon>
        <taxon>Magnoliopsida</taxon>
        <taxon>Liliopsida</taxon>
        <taxon>Poales</taxon>
        <taxon>Poaceae</taxon>
        <taxon>PACMAD clade</taxon>
        <taxon>Panicoideae</taxon>
        <taxon>Panicodae</taxon>
        <taxon>Paniceae</taxon>
        <taxon>Panicinae</taxon>
        <taxon>Panicum</taxon>
        <taxon>Panicum sect. Panicum</taxon>
    </lineage>
</organism>
<evidence type="ECO:0000313" key="4">
    <source>
        <dbReference type="EMBL" id="RLM73276.1"/>
    </source>
</evidence>